<dbReference type="RefSeq" id="XP_043006773.1">
    <property type="nucleotide sequence ID" value="XM_043156958.1"/>
</dbReference>
<keyword evidence="1" id="KW-0472">Membrane</keyword>
<keyword evidence="1" id="KW-0812">Transmembrane</keyword>
<dbReference type="GeneID" id="66080976"/>
<dbReference type="KEGG" id="more:E1B28_011901"/>
<gene>
    <name evidence="2" type="ORF">E1B28_011901</name>
</gene>
<comment type="caution">
    <text evidence="2">The sequence shown here is derived from an EMBL/GenBank/DDBJ whole genome shotgun (WGS) entry which is preliminary data.</text>
</comment>
<accession>A0A9P7UQF8</accession>
<sequence length="317" mass="36020">MRKPNCTSSMSTIRVTSFVHTKTPLVAPTCLVRSWSSSQLLILVASSSLVTTIRSLFLIVAQSVILTVLQTTIAFISFYSDVEHEVLPVTSGHRVTLTYNLHFPAPLDPTALLDCPEFLPKGGLLGFWLYHSYPVKPARYQEIDHLLKLLKGEDETIRSACSELGLHTSIKTVIEDEVSCRYESWNGCGRLLMDYAKDLSQYEYWEVNDSWISFFLTDDDPSAQLVHPYNETPKVFRDRNGNPPGRLSKPIAWVTNPERKGDLVAGYDSNYISYGNEPSWGYKYIKLTLVETFGPFGKRDKYEEYEDITETDMEISD</sequence>
<evidence type="ECO:0000313" key="2">
    <source>
        <dbReference type="EMBL" id="KAG7090303.1"/>
    </source>
</evidence>
<dbReference type="Proteomes" id="UP001049176">
    <property type="component" value="Chromosome 7"/>
</dbReference>
<keyword evidence="1" id="KW-1133">Transmembrane helix</keyword>
<protein>
    <recommendedName>
        <fullName evidence="4">Prolyl 4-hydroxylase alpha subunit Fe(2+) 2OG dioxygenase domain-containing protein</fullName>
    </recommendedName>
</protein>
<keyword evidence="3" id="KW-1185">Reference proteome</keyword>
<dbReference type="AlphaFoldDB" id="A0A9P7UQF8"/>
<reference evidence="2" key="1">
    <citation type="journal article" date="2021" name="Genome Biol. Evol.">
        <title>The assembled and annotated genome of the fairy-ring fungus Marasmius oreades.</title>
        <authorList>
            <person name="Hiltunen M."/>
            <person name="Ament-Velasquez S.L."/>
            <person name="Johannesson H."/>
        </authorList>
    </citation>
    <scope>NUCLEOTIDE SEQUENCE</scope>
    <source>
        <strain evidence="2">03SP1</strain>
    </source>
</reference>
<evidence type="ECO:0000313" key="3">
    <source>
        <dbReference type="Proteomes" id="UP001049176"/>
    </source>
</evidence>
<proteinExistence type="predicted"/>
<dbReference type="EMBL" id="CM032187">
    <property type="protein sequence ID" value="KAG7090303.1"/>
    <property type="molecule type" value="Genomic_DNA"/>
</dbReference>
<evidence type="ECO:0008006" key="4">
    <source>
        <dbReference type="Google" id="ProtNLM"/>
    </source>
</evidence>
<organism evidence="2 3">
    <name type="scientific">Marasmius oreades</name>
    <name type="common">fairy-ring Marasmius</name>
    <dbReference type="NCBI Taxonomy" id="181124"/>
    <lineage>
        <taxon>Eukaryota</taxon>
        <taxon>Fungi</taxon>
        <taxon>Dikarya</taxon>
        <taxon>Basidiomycota</taxon>
        <taxon>Agaricomycotina</taxon>
        <taxon>Agaricomycetes</taxon>
        <taxon>Agaricomycetidae</taxon>
        <taxon>Agaricales</taxon>
        <taxon>Marasmiineae</taxon>
        <taxon>Marasmiaceae</taxon>
        <taxon>Marasmius</taxon>
    </lineage>
</organism>
<feature type="transmembrane region" description="Helical" evidence="1">
    <location>
        <begin position="56"/>
        <end position="79"/>
    </location>
</feature>
<evidence type="ECO:0000256" key="1">
    <source>
        <dbReference type="SAM" id="Phobius"/>
    </source>
</evidence>
<name>A0A9P7UQF8_9AGAR</name>
<dbReference type="OrthoDB" id="27483at2759"/>